<dbReference type="InterPro" id="IPR019575">
    <property type="entry name" value="Nuop51_4Fe4S-bd"/>
</dbReference>
<dbReference type="PANTHER" id="PTHR42783:SF3">
    <property type="entry name" value="GLUTAMATE SYNTHASE [NADPH] SMALL CHAIN-RELATED"/>
    <property type="match status" value="1"/>
</dbReference>
<proteinExistence type="predicted"/>
<dbReference type="Gene3D" id="3.50.50.60">
    <property type="entry name" value="FAD/NAD(P)-binding domain"/>
    <property type="match status" value="2"/>
</dbReference>
<dbReference type="SUPFAM" id="SSF46548">
    <property type="entry name" value="alpha-helical ferredoxin"/>
    <property type="match status" value="2"/>
</dbReference>
<feature type="domain" description="NADH-ubiquinone oxidoreductase 51kDa subunit iron-sulphur binding" evidence="1">
    <location>
        <begin position="60"/>
        <end position="105"/>
    </location>
</feature>
<dbReference type="SUPFAM" id="SSF51971">
    <property type="entry name" value="Nucleotide-binding domain"/>
    <property type="match status" value="2"/>
</dbReference>
<gene>
    <name evidence="2" type="ORF">MNBD_NITROSPINAE03-1097</name>
</gene>
<dbReference type="InterPro" id="IPR023753">
    <property type="entry name" value="FAD/NAD-binding_dom"/>
</dbReference>
<dbReference type="InterPro" id="IPR028261">
    <property type="entry name" value="DPD_II"/>
</dbReference>
<dbReference type="InterPro" id="IPR036188">
    <property type="entry name" value="FAD/NAD-bd_sf"/>
</dbReference>
<dbReference type="Gene3D" id="1.10.1060.10">
    <property type="entry name" value="Alpha-helical ferredoxin"/>
    <property type="match status" value="1"/>
</dbReference>
<dbReference type="EMBL" id="UOGB01000285">
    <property type="protein sequence ID" value="VAX24005.1"/>
    <property type="molecule type" value="Genomic_DNA"/>
</dbReference>
<dbReference type="GO" id="GO:0016491">
    <property type="term" value="F:oxidoreductase activity"/>
    <property type="evidence" value="ECO:0007669"/>
    <property type="project" value="InterPro"/>
</dbReference>
<name>A0A3B1CXM1_9ZZZZ</name>
<reference evidence="2" key="1">
    <citation type="submission" date="2018-06" db="EMBL/GenBank/DDBJ databases">
        <authorList>
            <person name="Zhirakovskaya E."/>
        </authorList>
    </citation>
    <scope>NUCLEOTIDE SEQUENCE</scope>
</reference>
<dbReference type="Pfam" id="PF10589">
    <property type="entry name" value="NADH_4Fe-4S"/>
    <property type="match status" value="1"/>
</dbReference>
<organism evidence="2">
    <name type="scientific">hydrothermal vent metagenome</name>
    <dbReference type="NCBI Taxonomy" id="652676"/>
    <lineage>
        <taxon>unclassified sequences</taxon>
        <taxon>metagenomes</taxon>
        <taxon>ecological metagenomes</taxon>
    </lineage>
</organism>
<evidence type="ECO:0000259" key="1">
    <source>
        <dbReference type="SMART" id="SM00928"/>
    </source>
</evidence>
<dbReference type="GO" id="GO:0051539">
    <property type="term" value="F:4 iron, 4 sulfur cluster binding"/>
    <property type="evidence" value="ECO:0007669"/>
    <property type="project" value="InterPro"/>
</dbReference>
<dbReference type="SUPFAM" id="SSF140490">
    <property type="entry name" value="Nqo1C-terminal domain-like"/>
    <property type="match status" value="1"/>
</dbReference>
<dbReference type="InterPro" id="IPR037207">
    <property type="entry name" value="Nuop51_4Fe4S-bd_sf"/>
</dbReference>
<dbReference type="InterPro" id="IPR009051">
    <property type="entry name" value="Helical_ferredxn"/>
</dbReference>
<accession>A0A3B1CXM1</accession>
<dbReference type="AlphaFoldDB" id="A0A3B1CXM1"/>
<evidence type="ECO:0000313" key="2">
    <source>
        <dbReference type="EMBL" id="VAX24005.1"/>
    </source>
</evidence>
<sequence>MKVLFSSWLGEVVDNRGKPPESWSDCPAVTLPDTFGKDRPMSAFIGWGGVVVLNESYDIVETAYKYAQALQASSCAKCFPCRVGTKVMEDTLYKILEGNGSDSDLVQLETLCGSISSNSKCGIGQLGPGPIKDTLDHFKADYQAYISGGKKRPNYHYPYKMTAPCTSACPTGMDIPLYIEQIKEENFAGSMATIREASPMASSLGRACFHPCENNCRRDNVEKSLAICKLKRFAWDYENTHEVDMPLNPNKHTREERIAIIGSGIAGCVTAYNLALMGYRPVIFEKLTRPGGVQLTGIPQYRIPLESLDAEIKFLEGIGVEFVCNVTFGKDETFQTLRQKGYKAIVLATGADLSKGMRTEGEDQGYEGYYGGIGILKKIKYENAEIPKYKTVLTVGAGNTAMDCCRTFARLGSNSYIVYRRTEKELPCDPHEYAESLDEGVKYMFLEAPKRIVAENGKVVGLESVKMELGEPDDSGRRRPVPIEGSDHVIEADCIISAIGQDPDIFYMGDEPKIKLNKWDNPVIDEDTMQVIGVPDVFAAGDCAMGPETLVIASGHGRRAAQSIDQYIRGEEIHLSDEQIMENIIRKIGAYNKNEKVPNPKGWERQPIPICDRDKKLSSFEEVELGYTQEQAMEEAARCMRCYIVGMACVISDSEGGE</sequence>
<dbReference type="PRINTS" id="PR00419">
    <property type="entry name" value="ADXRDTASE"/>
</dbReference>
<dbReference type="Pfam" id="PF07992">
    <property type="entry name" value="Pyr_redox_2"/>
    <property type="match status" value="1"/>
</dbReference>
<dbReference type="SMART" id="SM00928">
    <property type="entry name" value="NADH_4Fe-4S"/>
    <property type="match status" value="1"/>
</dbReference>
<protein>
    <submittedName>
        <fullName evidence="2">NADH-dependent reduced ferredoxin:NADP+ oxidoreductase subunit B</fullName>
    </submittedName>
</protein>
<dbReference type="Gene3D" id="1.20.1440.230">
    <property type="entry name" value="NADH-ubiquinone oxidoreductase 51kDa subunit, iron-sulphur binding domain"/>
    <property type="match status" value="1"/>
</dbReference>
<dbReference type="Pfam" id="PF14691">
    <property type="entry name" value="Fer4_20"/>
    <property type="match status" value="1"/>
</dbReference>
<dbReference type="PANTHER" id="PTHR42783">
    <property type="entry name" value="GLUTAMATE SYNTHASE [NADPH] SMALL CHAIN"/>
    <property type="match status" value="1"/>
</dbReference>